<accession>A0A7S3V2H3</accession>
<protein>
    <recommendedName>
        <fullName evidence="3">EF-hand domain-containing protein</fullName>
    </recommendedName>
</protein>
<dbReference type="InterPro" id="IPR018247">
    <property type="entry name" value="EF_Hand_1_Ca_BS"/>
</dbReference>
<dbReference type="Pfam" id="PF13499">
    <property type="entry name" value="EF-hand_7"/>
    <property type="match status" value="1"/>
</dbReference>
<dbReference type="Gene3D" id="1.10.238.10">
    <property type="entry name" value="EF-hand"/>
    <property type="match status" value="2"/>
</dbReference>
<evidence type="ECO:0000313" key="4">
    <source>
        <dbReference type="EMBL" id="CAE0447669.1"/>
    </source>
</evidence>
<keyword evidence="2" id="KW-0106">Calcium</keyword>
<keyword evidence="1" id="KW-0677">Repeat</keyword>
<gene>
    <name evidence="4" type="ORF">ASTO00021_LOCUS17634</name>
</gene>
<evidence type="ECO:0000256" key="1">
    <source>
        <dbReference type="ARBA" id="ARBA00022737"/>
    </source>
</evidence>
<proteinExistence type="predicted"/>
<dbReference type="PROSITE" id="PS50222">
    <property type="entry name" value="EF_HAND_2"/>
    <property type="match status" value="3"/>
</dbReference>
<name>A0A7S3V2H3_9STRA</name>
<reference evidence="4" key="1">
    <citation type="submission" date="2021-01" db="EMBL/GenBank/DDBJ databases">
        <authorList>
            <person name="Corre E."/>
            <person name="Pelletier E."/>
            <person name="Niang G."/>
            <person name="Scheremetjew M."/>
            <person name="Finn R."/>
            <person name="Kale V."/>
            <person name="Holt S."/>
            <person name="Cochrane G."/>
            <person name="Meng A."/>
            <person name="Brown T."/>
            <person name="Cohen L."/>
        </authorList>
    </citation>
    <scope>NUCLEOTIDE SEQUENCE</scope>
    <source>
        <strain evidence="4">GSBS06</strain>
    </source>
</reference>
<dbReference type="GO" id="GO:0005509">
    <property type="term" value="F:calcium ion binding"/>
    <property type="evidence" value="ECO:0007669"/>
    <property type="project" value="InterPro"/>
</dbReference>
<dbReference type="PANTHER" id="PTHR23049">
    <property type="entry name" value="MYOSIN REGULATORY LIGHT CHAIN 2"/>
    <property type="match status" value="1"/>
</dbReference>
<dbReference type="SUPFAM" id="SSF47473">
    <property type="entry name" value="EF-hand"/>
    <property type="match status" value="1"/>
</dbReference>
<feature type="domain" description="EF-hand" evidence="3">
    <location>
        <begin position="2"/>
        <end position="37"/>
    </location>
</feature>
<evidence type="ECO:0000259" key="3">
    <source>
        <dbReference type="PROSITE" id="PS50222"/>
    </source>
</evidence>
<dbReference type="InterPro" id="IPR011992">
    <property type="entry name" value="EF-hand-dom_pair"/>
</dbReference>
<organism evidence="4">
    <name type="scientific">Aplanochytrium stocchinoi</name>
    <dbReference type="NCBI Taxonomy" id="215587"/>
    <lineage>
        <taxon>Eukaryota</taxon>
        <taxon>Sar</taxon>
        <taxon>Stramenopiles</taxon>
        <taxon>Bigyra</taxon>
        <taxon>Labyrinthulomycetes</taxon>
        <taxon>Thraustochytrida</taxon>
        <taxon>Thraustochytriidae</taxon>
        <taxon>Aplanochytrium</taxon>
    </lineage>
</organism>
<dbReference type="SMART" id="SM00054">
    <property type="entry name" value="EFh"/>
    <property type="match status" value="3"/>
</dbReference>
<feature type="domain" description="EF-hand" evidence="3">
    <location>
        <begin position="138"/>
        <end position="173"/>
    </location>
</feature>
<dbReference type="PROSITE" id="PS00018">
    <property type="entry name" value="EF_HAND_1"/>
    <property type="match status" value="1"/>
</dbReference>
<sequence>MDKLSTVRACFRDFDKGNKGFLNKHDLKFAMAALFGIRPTKFEVEQILSIAKDYVIRLEQDRQKNSETVHDNSGLEDTEIEGARIYEPIFAQIMMSKLELVDEDDILRQVFCAFDVGCRGFLTFEDALRAFQYVSPKISPQVVHDAFCFGDSDNDGRIGYADFVKIIKGTHLNPQRRYHY</sequence>
<evidence type="ECO:0000256" key="2">
    <source>
        <dbReference type="ARBA" id="ARBA00022837"/>
    </source>
</evidence>
<dbReference type="InterPro" id="IPR050403">
    <property type="entry name" value="Myosin_RLC"/>
</dbReference>
<dbReference type="EMBL" id="HBIN01022930">
    <property type="protein sequence ID" value="CAE0447669.1"/>
    <property type="molecule type" value="Transcribed_RNA"/>
</dbReference>
<dbReference type="AlphaFoldDB" id="A0A7S3V2H3"/>
<feature type="domain" description="EF-hand" evidence="3">
    <location>
        <begin position="102"/>
        <end position="137"/>
    </location>
</feature>
<dbReference type="InterPro" id="IPR002048">
    <property type="entry name" value="EF_hand_dom"/>
</dbReference>